<evidence type="ECO:0000313" key="8">
    <source>
        <dbReference type="EMBL" id="SUZ91153.1"/>
    </source>
</evidence>
<dbReference type="GO" id="GO:0005886">
    <property type="term" value="C:plasma membrane"/>
    <property type="evidence" value="ECO:0007669"/>
    <property type="project" value="UniProtKB-SubCell"/>
</dbReference>
<reference evidence="8" key="1">
    <citation type="submission" date="2018-05" db="EMBL/GenBank/DDBJ databases">
        <authorList>
            <person name="Lanie J.A."/>
            <person name="Ng W.-L."/>
            <person name="Kazmierczak K.M."/>
            <person name="Andrzejewski T.M."/>
            <person name="Davidsen T.M."/>
            <person name="Wayne K.J."/>
            <person name="Tettelin H."/>
            <person name="Glass J.I."/>
            <person name="Rusch D."/>
            <person name="Podicherti R."/>
            <person name="Tsui H.-C.T."/>
            <person name="Winkler M.E."/>
        </authorList>
    </citation>
    <scope>NUCLEOTIDE SEQUENCE</scope>
</reference>
<evidence type="ECO:0000256" key="1">
    <source>
        <dbReference type="ARBA" id="ARBA00004651"/>
    </source>
</evidence>
<evidence type="ECO:0000256" key="5">
    <source>
        <dbReference type="ARBA" id="ARBA00023136"/>
    </source>
</evidence>
<dbReference type="EMBL" id="UINC01001952">
    <property type="protein sequence ID" value="SUZ91153.1"/>
    <property type="molecule type" value="Genomic_DNA"/>
</dbReference>
<keyword evidence="2" id="KW-1003">Cell membrane</keyword>
<keyword evidence="3 6" id="KW-0812">Transmembrane</keyword>
<comment type="subcellular location">
    <subcellularLocation>
        <location evidence="1">Cell membrane</location>
        <topology evidence="1">Multi-pass membrane protein</topology>
    </subcellularLocation>
</comment>
<keyword evidence="4 6" id="KW-1133">Transmembrane helix</keyword>
<name>A0A381RQM1_9ZZZZ</name>
<evidence type="ECO:0000256" key="2">
    <source>
        <dbReference type="ARBA" id="ARBA00022475"/>
    </source>
</evidence>
<evidence type="ECO:0000256" key="6">
    <source>
        <dbReference type="SAM" id="Phobius"/>
    </source>
</evidence>
<feature type="domain" description="RDD" evidence="7">
    <location>
        <begin position="19"/>
        <end position="143"/>
    </location>
</feature>
<evidence type="ECO:0000256" key="3">
    <source>
        <dbReference type="ARBA" id="ARBA00022692"/>
    </source>
</evidence>
<organism evidence="8">
    <name type="scientific">marine metagenome</name>
    <dbReference type="NCBI Taxonomy" id="408172"/>
    <lineage>
        <taxon>unclassified sequences</taxon>
        <taxon>metagenomes</taxon>
        <taxon>ecological metagenomes</taxon>
    </lineage>
</organism>
<feature type="transmembrane region" description="Helical" evidence="6">
    <location>
        <begin position="25"/>
        <end position="42"/>
    </location>
</feature>
<dbReference type="AlphaFoldDB" id="A0A381RQM1"/>
<accession>A0A381RQM1</accession>
<evidence type="ECO:0000256" key="4">
    <source>
        <dbReference type="ARBA" id="ARBA00022989"/>
    </source>
</evidence>
<gene>
    <name evidence="8" type="ORF">METZ01_LOCUS44007</name>
</gene>
<dbReference type="PANTHER" id="PTHR36115">
    <property type="entry name" value="PROLINE-RICH ANTIGEN HOMOLOG-RELATED"/>
    <property type="match status" value="1"/>
</dbReference>
<dbReference type="Pfam" id="PF06271">
    <property type="entry name" value="RDD"/>
    <property type="match status" value="1"/>
</dbReference>
<keyword evidence="5 6" id="KW-0472">Membrane</keyword>
<feature type="non-terminal residue" evidence="8">
    <location>
        <position position="1"/>
    </location>
</feature>
<dbReference type="InterPro" id="IPR010432">
    <property type="entry name" value="RDD"/>
</dbReference>
<sequence length="178" mass="18804">VNIVDRLRGGGAATDDPTAVAGRRFVAWILDSLFMAIVILLVHRGGVAYLDDAGNLTIDPSVIWTATVLMVLNQVVLTMATGFSLGKAVTGLRVVNRYDGGLPGFRGAAGRTLPWVVPIPFIPIIEAGLILGSRGHRRIGDRIGATLVVDRGWSGQPFFVPGLEEIPAAGQIPGDDLI</sequence>
<dbReference type="InterPro" id="IPR051791">
    <property type="entry name" value="Pra-immunoreactive"/>
</dbReference>
<feature type="transmembrane region" description="Helical" evidence="6">
    <location>
        <begin position="62"/>
        <end position="85"/>
    </location>
</feature>
<dbReference type="PANTHER" id="PTHR36115:SF4">
    <property type="entry name" value="MEMBRANE PROTEIN"/>
    <property type="match status" value="1"/>
</dbReference>
<protein>
    <recommendedName>
        <fullName evidence="7">RDD domain-containing protein</fullName>
    </recommendedName>
</protein>
<proteinExistence type="predicted"/>
<evidence type="ECO:0000259" key="7">
    <source>
        <dbReference type="Pfam" id="PF06271"/>
    </source>
</evidence>